<dbReference type="AlphaFoldDB" id="B7QHE8"/>
<organism>
    <name type="scientific">Ixodes scapularis</name>
    <name type="common">Black-legged tick</name>
    <name type="synonym">Deer tick</name>
    <dbReference type="NCBI Taxonomy" id="6945"/>
    <lineage>
        <taxon>Eukaryota</taxon>
        <taxon>Metazoa</taxon>
        <taxon>Ecdysozoa</taxon>
        <taxon>Arthropoda</taxon>
        <taxon>Chelicerata</taxon>
        <taxon>Arachnida</taxon>
        <taxon>Acari</taxon>
        <taxon>Parasitiformes</taxon>
        <taxon>Ixodida</taxon>
        <taxon>Ixodoidea</taxon>
        <taxon>Ixodidae</taxon>
        <taxon>Ixodinae</taxon>
        <taxon>Ixodes</taxon>
    </lineage>
</organism>
<sequence length="106" mass="11303">MPSRDVVAAERGRFARAQSCTCASAPAQSSAVEPKERSHAHTTDSVHTTGDITDTVRALCTIFDIFPPLPKPCGCVGVCCAVAIGFLEPRRTFSALTPRFGQRPQA</sequence>
<feature type="region of interest" description="Disordered" evidence="1">
    <location>
        <begin position="26"/>
        <end position="48"/>
    </location>
</feature>
<dbReference type="EMBL" id="ABJB010112709">
    <property type="status" value="NOT_ANNOTATED_CDS"/>
    <property type="molecule type" value="Genomic_DNA"/>
</dbReference>
<dbReference type="Proteomes" id="UP000001555">
    <property type="component" value="Unassembled WGS sequence"/>
</dbReference>
<dbReference type="VEuPathDB" id="VectorBase:ISCW014135"/>
<dbReference type="HOGENOM" id="CLU_2226095_0_0_1"/>
<dbReference type="PaxDb" id="6945-B7QHE8"/>
<accession>B7QHE8</accession>
<evidence type="ECO:0000313" key="3">
    <source>
        <dbReference type="EnsemblMetazoa" id="ISCW014135-PA"/>
    </source>
</evidence>
<dbReference type="EMBL" id="ABJB010633824">
    <property type="status" value="NOT_ANNOTATED_CDS"/>
    <property type="molecule type" value="Genomic_DNA"/>
</dbReference>
<name>B7QHE8_IXOSC</name>
<evidence type="ECO:0000256" key="1">
    <source>
        <dbReference type="SAM" id="MobiDB-lite"/>
    </source>
</evidence>
<dbReference type="VEuPathDB" id="VectorBase:ISCI014135"/>
<dbReference type="EnsemblMetazoa" id="ISCW014135-RA">
    <property type="protein sequence ID" value="ISCW014135-PA"/>
    <property type="gene ID" value="ISCW014135"/>
</dbReference>
<feature type="compositionally biased region" description="Basic and acidic residues" evidence="1">
    <location>
        <begin position="33"/>
        <end position="44"/>
    </location>
</feature>
<gene>
    <name evidence="2" type="ORF">IscW_ISCW014135</name>
</gene>
<reference evidence="2 4" key="1">
    <citation type="submission" date="2008-03" db="EMBL/GenBank/DDBJ databases">
        <title>Annotation of Ixodes scapularis.</title>
        <authorList>
            <consortium name="Ixodes scapularis Genome Project Consortium"/>
            <person name="Caler E."/>
            <person name="Hannick L.I."/>
            <person name="Bidwell S."/>
            <person name="Joardar V."/>
            <person name="Thiagarajan M."/>
            <person name="Amedeo P."/>
            <person name="Galinsky K.J."/>
            <person name="Schobel S."/>
            <person name="Inman J."/>
            <person name="Hostetler J."/>
            <person name="Miller J."/>
            <person name="Hammond M."/>
            <person name="Megy K."/>
            <person name="Lawson D."/>
            <person name="Kodira C."/>
            <person name="Sutton G."/>
            <person name="Meyer J."/>
            <person name="Hill C.A."/>
            <person name="Birren B."/>
            <person name="Nene V."/>
            <person name="Collins F."/>
            <person name="Alarcon-Chaidez F."/>
            <person name="Wikel S."/>
            <person name="Strausberg R."/>
        </authorList>
    </citation>
    <scope>NUCLEOTIDE SEQUENCE [LARGE SCALE GENOMIC DNA]</scope>
    <source>
        <strain evidence="4">Wikel</strain>
        <strain evidence="2">Wikel colony</strain>
    </source>
</reference>
<dbReference type="EMBL" id="DS939152">
    <property type="protein sequence ID" value="EEC18270.1"/>
    <property type="molecule type" value="Genomic_DNA"/>
</dbReference>
<evidence type="ECO:0000313" key="2">
    <source>
        <dbReference type="EMBL" id="EEC18270.1"/>
    </source>
</evidence>
<evidence type="ECO:0000313" key="4">
    <source>
        <dbReference type="Proteomes" id="UP000001555"/>
    </source>
</evidence>
<dbReference type="InParanoid" id="B7QHE8"/>
<reference evidence="3" key="2">
    <citation type="submission" date="2020-05" db="UniProtKB">
        <authorList>
            <consortium name="EnsemblMetazoa"/>
        </authorList>
    </citation>
    <scope>IDENTIFICATION</scope>
    <source>
        <strain evidence="3">wikel</strain>
    </source>
</reference>
<keyword evidence="4" id="KW-1185">Reference proteome</keyword>
<protein>
    <submittedName>
        <fullName evidence="2 3">Uncharacterized protein</fullName>
    </submittedName>
</protein>
<proteinExistence type="predicted"/>